<dbReference type="AlphaFoldDB" id="A0A0B7FZZ3"/>
<organism evidence="1 2">
    <name type="scientific">Thanatephorus cucumeris (strain AG1-IB / isolate 7/3/14)</name>
    <name type="common">Lettuce bottom rot fungus</name>
    <name type="synonym">Rhizoctonia solani</name>
    <dbReference type="NCBI Taxonomy" id="1108050"/>
    <lineage>
        <taxon>Eukaryota</taxon>
        <taxon>Fungi</taxon>
        <taxon>Dikarya</taxon>
        <taxon>Basidiomycota</taxon>
        <taxon>Agaricomycotina</taxon>
        <taxon>Agaricomycetes</taxon>
        <taxon>Cantharellales</taxon>
        <taxon>Ceratobasidiaceae</taxon>
        <taxon>Rhizoctonia</taxon>
        <taxon>Rhizoctonia solani AG-1</taxon>
    </lineage>
</organism>
<proteinExistence type="predicted"/>
<keyword evidence="2" id="KW-1185">Reference proteome</keyword>
<reference evidence="1 2" key="1">
    <citation type="submission" date="2014-11" db="EMBL/GenBank/DDBJ databases">
        <authorList>
            <person name="Wibberg Daniel"/>
        </authorList>
    </citation>
    <scope>NUCLEOTIDE SEQUENCE [LARGE SCALE GENOMIC DNA]</scope>
    <source>
        <strain evidence="1">Rhizoctonia solani AG1-IB 7/3/14</strain>
    </source>
</reference>
<dbReference type="EMBL" id="LN679107">
    <property type="protein sequence ID" value="CEL63270.1"/>
    <property type="molecule type" value="Genomic_DNA"/>
</dbReference>
<protein>
    <submittedName>
        <fullName evidence="1">Uncharacterized protein</fullName>
    </submittedName>
</protein>
<name>A0A0B7FZZ3_THACB</name>
<sequence length="97" mass="11306">MTQTSADYRRRSETPTARLSIDHNYDPRVLFGILKETLWLWLRAGNCHTARQSQWLREQSTTVNPLKPQCPASTTNLPIVPINYSKQDWLVCGQDRY</sequence>
<gene>
    <name evidence="1" type="ORF">RSOLAG1IB_05313</name>
</gene>
<dbReference type="Proteomes" id="UP000059188">
    <property type="component" value="Unassembled WGS sequence"/>
</dbReference>
<accession>A0A0B7FZZ3</accession>
<evidence type="ECO:0000313" key="2">
    <source>
        <dbReference type="Proteomes" id="UP000059188"/>
    </source>
</evidence>
<evidence type="ECO:0000313" key="1">
    <source>
        <dbReference type="EMBL" id="CEL63270.1"/>
    </source>
</evidence>